<sequence length="130" mass="14842">MIAQQAWLFLYTVLFGILFAVVYDTLRAVRRAVPHALFIIQLEDIIFWLGVGAASYWLMFSSNYGEIRGFCLLGLGLGALVYGCTLGRFFVKGLSVLLRTLIRILALPWKGIGMMIQKIRKIFRKKKKTH</sequence>
<keyword evidence="1" id="KW-0812">Transmembrane</keyword>
<keyword evidence="1" id="KW-1133">Transmembrane helix</keyword>
<dbReference type="EMBL" id="JACRSQ010000014">
    <property type="protein sequence ID" value="MBC8543900.1"/>
    <property type="molecule type" value="Genomic_DNA"/>
</dbReference>
<accession>A0A926DVA7</accession>
<dbReference type="NCBIfam" id="TIGR02893">
    <property type="entry name" value="spore_yabQ"/>
    <property type="match status" value="1"/>
</dbReference>
<feature type="transmembrane region" description="Helical" evidence="1">
    <location>
        <begin position="96"/>
        <end position="116"/>
    </location>
</feature>
<feature type="transmembrane region" description="Helical" evidence="1">
    <location>
        <begin position="38"/>
        <end position="58"/>
    </location>
</feature>
<organism evidence="2 3">
    <name type="scientific">Bianquea renquensis</name>
    <dbReference type="NCBI Taxonomy" id="2763661"/>
    <lineage>
        <taxon>Bacteria</taxon>
        <taxon>Bacillati</taxon>
        <taxon>Bacillota</taxon>
        <taxon>Clostridia</taxon>
        <taxon>Eubacteriales</taxon>
        <taxon>Bianqueaceae</taxon>
        <taxon>Bianquea</taxon>
    </lineage>
</organism>
<feature type="transmembrane region" description="Helical" evidence="1">
    <location>
        <begin position="70"/>
        <end position="90"/>
    </location>
</feature>
<feature type="transmembrane region" description="Helical" evidence="1">
    <location>
        <begin position="7"/>
        <end position="26"/>
    </location>
</feature>
<dbReference type="Proteomes" id="UP000657006">
    <property type="component" value="Unassembled WGS sequence"/>
</dbReference>
<keyword evidence="3" id="KW-1185">Reference proteome</keyword>
<dbReference type="AlphaFoldDB" id="A0A926DVA7"/>
<gene>
    <name evidence="2" type="ORF">H8730_10125</name>
</gene>
<dbReference type="RefSeq" id="WP_177720004.1">
    <property type="nucleotide sequence ID" value="NZ_JACRSQ010000014.1"/>
</dbReference>
<protein>
    <submittedName>
        <fullName evidence="2">Spore cortex biosynthesis protein YabQ</fullName>
    </submittedName>
</protein>
<name>A0A926DVA7_9FIRM</name>
<dbReference type="InterPro" id="IPR019074">
    <property type="entry name" value="YabQ"/>
</dbReference>
<evidence type="ECO:0000256" key="1">
    <source>
        <dbReference type="SAM" id="Phobius"/>
    </source>
</evidence>
<evidence type="ECO:0000313" key="3">
    <source>
        <dbReference type="Proteomes" id="UP000657006"/>
    </source>
</evidence>
<dbReference type="Pfam" id="PF09578">
    <property type="entry name" value="Spore_YabQ"/>
    <property type="match status" value="1"/>
</dbReference>
<proteinExistence type="predicted"/>
<keyword evidence="1" id="KW-0472">Membrane</keyword>
<comment type="caution">
    <text evidence="2">The sequence shown here is derived from an EMBL/GenBank/DDBJ whole genome shotgun (WGS) entry which is preliminary data.</text>
</comment>
<evidence type="ECO:0000313" key="2">
    <source>
        <dbReference type="EMBL" id="MBC8543900.1"/>
    </source>
</evidence>
<reference evidence="2" key="1">
    <citation type="submission" date="2020-08" db="EMBL/GenBank/DDBJ databases">
        <title>Genome public.</title>
        <authorList>
            <person name="Liu C."/>
            <person name="Sun Q."/>
        </authorList>
    </citation>
    <scope>NUCLEOTIDE SEQUENCE</scope>
    <source>
        <strain evidence="2">NSJ-32</strain>
    </source>
</reference>